<name>A0A919GAS8_9ACTN</name>
<keyword evidence="1" id="KW-0732">Signal</keyword>
<feature type="chain" id="PRO_5037012022" description="Secreted protein" evidence="1">
    <location>
        <begin position="34"/>
        <end position="140"/>
    </location>
</feature>
<comment type="caution">
    <text evidence="2">The sequence shown here is derived from an EMBL/GenBank/DDBJ whole genome shotgun (WGS) entry which is preliminary data.</text>
</comment>
<organism evidence="2 3">
    <name type="scientific">Streptomyces capitiformicae</name>
    <dbReference type="NCBI Taxonomy" id="2014920"/>
    <lineage>
        <taxon>Bacteria</taxon>
        <taxon>Bacillati</taxon>
        <taxon>Actinomycetota</taxon>
        <taxon>Actinomycetes</taxon>
        <taxon>Kitasatosporales</taxon>
        <taxon>Streptomycetaceae</taxon>
        <taxon>Streptomyces</taxon>
    </lineage>
</organism>
<dbReference type="AlphaFoldDB" id="A0A919GAS8"/>
<reference evidence="2" key="2">
    <citation type="submission" date="2020-09" db="EMBL/GenBank/DDBJ databases">
        <authorList>
            <person name="Sun Q."/>
            <person name="Zhou Y."/>
        </authorList>
    </citation>
    <scope>NUCLEOTIDE SEQUENCE</scope>
    <source>
        <strain evidence="2">CGMCC 4.7403</strain>
    </source>
</reference>
<proteinExistence type="predicted"/>
<dbReference type="EMBL" id="BNAT01000001">
    <property type="protein sequence ID" value="GHH81257.1"/>
    <property type="molecule type" value="Genomic_DNA"/>
</dbReference>
<evidence type="ECO:0000313" key="3">
    <source>
        <dbReference type="Proteomes" id="UP000603227"/>
    </source>
</evidence>
<sequence>MKKAIPLKRMTAAATAGSALLTAGLLAAGPAQAATPETNSPVSALACVVDLDPPTRGGAGVTALIRTSGCSQGVKWTAKLQSSRWWGWADDAEQTWNGSQSRRLTAGCAGVHDHRVIVQAVVDGQGSPWKVGPKATLNCG</sequence>
<evidence type="ECO:0008006" key="4">
    <source>
        <dbReference type="Google" id="ProtNLM"/>
    </source>
</evidence>
<protein>
    <recommendedName>
        <fullName evidence="4">Secreted protein</fullName>
    </recommendedName>
</protein>
<feature type="signal peptide" evidence="1">
    <location>
        <begin position="1"/>
        <end position="33"/>
    </location>
</feature>
<keyword evidence="3" id="KW-1185">Reference proteome</keyword>
<reference evidence="2" key="1">
    <citation type="journal article" date="2014" name="Int. J. Syst. Evol. Microbiol.">
        <title>Complete genome sequence of Corynebacterium casei LMG S-19264T (=DSM 44701T), isolated from a smear-ripened cheese.</title>
        <authorList>
            <consortium name="US DOE Joint Genome Institute (JGI-PGF)"/>
            <person name="Walter F."/>
            <person name="Albersmeier A."/>
            <person name="Kalinowski J."/>
            <person name="Ruckert C."/>
        </authorList>
    </citation>
    <scope>NUCLEOTIDE SEQUENCE</scope>
    <source>
        <strain evidence="2">CGMCC 4.7403</strain>
    </source>
</reference>
<evidence type="ECO:0000313" key="2">
    <source>
        <dbReference type="EMBL" id="GHH81257.1"/>
    </source>
</evidence>
<gene>
    <name evidence="2" type="ORF">GCM10017771_02710</name>
</gene>
<accession>A0A919GAS8</accession>
<dbReference type="Proteomes" id="UP000603227">
    <property type="component" value="Unassembled WGS sequence"/>
</dbReference>
<dbReference type="RefSeq" id="WP_189780482.1">
    <property type="nucleotide sequence ID" value="NZ_BNAT01000001.1"/>
</dbReference>
<evidence type="ECO:0000256" key="1">
    <source>
        <dbReference type="SAM" id="SignalP"/>
    </source>
</evidence>